<sequence length="500" mass="57717">MGIRMFRRTKVIKTALWTGVVLALLFIVYEEVTTAVRIQERNSLYFNLQLLHRPTPLIKQTDFQNLHHLISLIDQDDFAVNNPSAEILENIIQYIITMREDTEASALQGITKMLNTTIESQFLIGGQLADVISVIHEGVEVGENYDVTLARVERVLREGTEYDEDIGDVISDRALGNILPRIDRTWRFHDLPFARDIMYEKSECPSSLRNLEMTSSWFNGRFKEDVKLFMDKTDLETERYSRLTAKFSLPFGYRRENKTWVEQIVNAIRSPDVFGGRRKKCVRCAVVGSGGQMKGSGKGKEIDAHDYVFRVNNAHTEEKYLPDVGNRTSFYVFYPESQKIKHVAKAVSVINPMRLYVPFKAWDLMYLAGWLTTGSVPGGKGCKAKNLNTCEWHTRGPDLNSTNVKIVHPDFLRYIYANFLNATGLRPTTGAMTAFMAIQLCDYVGLYGYGYDPRFTLHYYDKTKFNASRPWKGACHNFDNERELWKRLSEEKVVYWYKRD</sequence>
<comment type="catalytic activity">
    <reaction evidence="15">
        <text>a 3-O-[N-acetyl-alpha-neuraminyl-(2-&gt;3)-beta-D-galactosyl-(1-&gt;3)-N-acetyl-alpha-D-galactosaminyl]-L-threonyl-[protein] + CMP-N-acetyl-beta-neuraminate = a 3-O-{alpha-Neu5Ac-(2-&gt;3)-beta-D-Gal-(1-&gt;3)-[alpha-Neu5Ac-(2-&gt;6)]-alpha-D-GalNAc}-L-threonyl-[protein] + CMP + H(+)</text>
        <dbReference type="Rhea" id="RHEA:81659"/>
        <dbReference type="Rhea" id="RHEA-COMP:14417"/>
        <dbReference type="Rhea" id="RHEA-COMP:16763"/>
        <dbReference type="ChEBI" id="CHEBI:15378"/>
        <dbReference type="ChEBI" id="CHEBI:57812"/>
        <dbReference type="ChEBI" id="CHEBI:60377"/>
        <dbReference type="ChEBI" id="CHEBI:139598"/>
        <dbReference type="ChEBI" id="CHEBI:156398"/>
    </reaction>
    <physiologicalReaction direction="left-to-right" evidence="15">
        <dbReference type="Rhea" id="RHEA:81660"/>
    </physiologicalReaction>
</comment>
<keyword evidence="6" id="KW-0812">Transmembrane</keyword>
<comment type="catalytic activity">
    <reaction evidence="16">
        <text>a 3-O-[N-acetyl-alpha-D-galactosaminyl]-L-threonyl-[protein] + CMP-N-acetyl-beta-neuraminate = a 3-O-[N-acetyl-alpha-neuraminosyl-(2-&gt;6)-N-acetyl-alpha-D-galactosaminyl]-L-threonyl-[protein] + CMP + H(+)</text>
        <dbReference type="Rhea" id="RHEA:81643"/>
        <dbReference type="Rhea" id="RHEA-COMP:11689"/>
        <dbReference type="Rhea" id="RHEA-COMP:19720"/>
        <dbReference type="ChEBI" id="CHEBI:15378"/>
        <dbReference type="ChEBI" id="CHEBI:57812"/>
        <dbReference type="ChEBI" id="CHEBI:60377"/>
        <dbReference type="ChEBI" id="CHEBI:87075"/>
        <dbReference type="ChEBI" id="CHEBI:231970"/>
    </reaction>
    <physiologicalReaction direction="left-to-right" evidence="16">
        <dbReference type="Rhea" id="RHEA:81644"/>
    </physiologicalReaction>
</comment>
<dbReference type="Pfam" id="PF00777">
    <property type="entry name" value="Glyco_transf_29"/>
    <property type="match status" value="1"/>
</dbReference>
<evidence type="ECO:0000256" key="7">
    <source>
        <dbReference type="ARBA" id="ARBA00022968"/>
    </source>
</evidence>
<keyword evidence="12" id="KW-0325">Glycoprotein</keyword>
<organism evidence="17 18">
    <name type="scientific">Branchiostoma lanceolatum</name>
    <name type="common">Common lancelet</name>
    <name type="synonym">Amphioxus lanceolatum</name>
    <dbReference type="NCBI Taxonomy" id="7740"/>
    <lineage>
        <taxon>Eukaryota</taxon>
        <taxon>Metazoa</taxon>
        <taxon>Chordata</taxon>
        <taxon>Cephalochordata</taxon>
        <taxon>Leptocardii</taxon>
        <taxon>Amphioxiformes</taxon>
        <taxon>Branchiostomatidae</taxon>
        <taxon>Branchiostoma</taxon>
    </lineage>
</organism>
<keyword evidence="11" id="KW-1015">Disulfide bond</keyword>
<keyword evidence="5" id="KW-0808">Transferase</keyword>
<dbReference type="OrthoDB" id="10002825at2759"/>
<dbReference type="AlphaFoldDB" id="A0A8J9Z2Y0"/>
<dbReference type="GO" id="GO:0000139">
    <property type="term" value="C:Golgi membrane"/>
    <property type="evidence" value="ECO:0007669"/>
    <property type="project" value="UniProtKB-SubCell"/>
</dbReference>
<evidence type="ECO:0000256" key="13">
    <source>
        <dbReference type="ARBA" id="ARBA00036348"/>
    </source>
</evidence>
<evidence type="ECO:0000256" key="8">
    <source>
        <dbReference type="ARBA" id="ARBA00022989"/>
    </source>
</evidence>
<evidence type="ECO:0000256" key="9">
    <source>
        <dbReference type="ARBA" id="ARBA00023034"/>
    </source>
</evidence>
<comment type="similarity">
    <text evidence="3">Belongs to the glycosyltransferase 29 family.</text>
</comment>
<name>A0A8J9Z2Y0_BRALA</name>
<protein>
    <recommendedName>
        <fullName evidence="14">alpha-N-acetylgalactosaminide alpha-2,6-sialyltransferase</fullName>
        <ecNumber evidence="14">2.4.3.3</ecNumber>
    </recommendedName>
</protein>
<dbReference type="InterPro" id="IPR001675">
    <property type="entry name" value="Glyco_trans_29"/>
</dbReference>
<keyword evidence="18" id="KW-1185">Reference proteome</keyword>
<evidence type="ECO:0000256" key="2">
    <source>
        <dbReference type="ARBA" id="ARBA00004922"/>
    </source>
</evidence>
<proteinExistence type="inferred from homology"/>
<evidence type="ECO:0000256" key="4">
    <source>
        <dbReference type="ARBA" id="ARBA00022676"/>
    </source>
</evidence>
<dbReference type="Proteomes" id="UP000838412">
    <property type="component" value="Chromosome 15"/>
</dbReference>
<evidence type="ECO:0000256" key="12">
    <source>
        <dbReference type="ARBA" id="ARBA00023180"/>
    </source>
</evidence>
<gene>
    <name evidence="17" type="primary">ST6GALNAC1</name>
    <name evidence="17" type="ORF">BLAG_LOCUS8578</name>
</gene>
<dbReference type="Gene3D" id="3.90.1480.20">
    <property type="entry name" value="Glycosyl transferase family 29"/>
    <property type="match status" value="1"/>
</dbReference>
<comment type="pathway">
    <text evidence="2">Protein modification; protein glycosylation.</text>
</comment>
<evidence type="ECO:0000256" key="11">
    <source>
        <dbReference type="ARBA" id="ARBA00023157"/>
    </source>
</evidence>
<dbReference type="PANTHER" id="PTHR45941:SF8">
    <property type="entry name" value="ALPHA-N-ACETYLGALACTOSAMINIDE ALPHA-2,6-SIALYLTRANSFERASE 1-LIKE"/>
    <property type="match status" value="1"/>
</dbReference>
<evidence type="ECO:0000256" key="1">
    <source>
        <dbReference type="ARBA" id="ARBA00004323"/>
    </source>
</evidence>
<dbReference type="EMBL" id="OV696700">
    <property type="protein sequence ID" value="CAH1246614.1"/>
    <property type="molecule type" value="Genomic_DNA"/>
</dbReference>
<keyword evidence="9" id="KW-0333">Golgi apparatus</keyword>
<comment type="catalytic activity">
    <reaction evidence="13">
        <text>a beta-D-galactosyl-(1-&gt;3)-N-acetyl-alpha-D-galactosaminyl derivative + CMP-N-acetyl-beta-neuraminate = a beta-D-galactosyl-(1-&gt;3)-[N-acetyl-alpha-neuraminyl-(2-&gt;6)]-N-acetyl-alpha-D-galactosaminyl derivative + CMP + H(+)</text>
        <dbReference type="Rhea" id="RHEA:11136"/>
        <dbReference type="ChEBI" id="CHEBI:15378"/>
        <dbReference type="ChEBI" id="CHEBI:57812"/>
        <dbReference type="ChEBI" id="CHEBI:60377"/>
        <dbReference type="ChEBI" id="CHEBI:133470"/>
        <dbReference type="ChEBI" id="CHEBI:140764"/>
        <dbReference type="EC" id="2.4.3.3"/>
    </reaction>
    <physiologicalReaction direction="left-to-right" evidence="13">
        <dbReference type="Rhea" id="RHEA:11137"/>
    </physiologicalReaction>
</comment>
<comment type="subcellular location">
    <subcellularLocation>
        <location evidence="1">Golgi apparatus membrane</location>
        <topology evidence="1">Single-pass type II membrane protein</topology>
    </subcellularLocation>
</comment>
<dbReference type="FunFam" id="3.90.1480.20:FF:000015">
    <property type="entry name" value="Lactosylceramide alpha-2,3-sialyltransferase"/>
    <property type="match status" value="1"/>
</dbReference>
<evidence type="ECO:0000256" key="3">
    <source>
        <dbReference type="ARBA" id="ARBA00006003"/>
    </source>
</evidence>
<dbReference type="InterPro" id="IPR038578">
    <property type="entry name" value="GT29-like_sf"/>
</dbReference>
<keyword evidence="7" id="KW-0735">Signal-anchor</keyword>
<reference evidence="17" key="1">
    <citation type="submission" date="2022-01" db="EMBL/GenBank/DDBJ databases">
        <authorList>
            <person name="Braso-Vives M."/>
        </authorList>
    </citation>
    <scope>NUCLEOTIDE SEQUENCE</scope>
</reference>
<evidence type="ECO:0000256" key="14">
    <source>
        <dbReference type="ARBA" id="ARBA00039109"/>
    </source>
</evidence>
<dbReference type="GO" id="GO:0001665">
    <property type="term" value="F:alpha-N-acetylgalactosaminide alpha-2,6-sialyltransferase activity"/>
    <property type="evidence" value="ECO:0007669"/>
    <property type="project" value="UniProtKB-EC"/>
</dbReference>
<evidence type="ECO:0000256" key="6">
    <source>
        <dbReference type="ARBA" id="ARBA00022692"/>
    </source>
</evidence>
<evidence type="ECO:0000313" key="17">
    <source>
        <dbReference type="EMBL" id="CAH1246614.1"/>
    </source>
</evidence>
<dbReference type="PANTHER" id="PTHR45941">
    <property type="entry name" value="ALPHA-N-ACETYLGALACTOSAMINIDE ALPHA-2,6-SIALYLTRANSFERASE 2-LIKE-RELATED"/>
    <property type="match status" value="1"/>
</dbReference>
<evidence type="ECO:0000256" key="16">
    <source>
        <dbReference type="ARBA" id="ARBA00052285"/>
    </source>
</evidence>
<accession>A0A8J9Z2Y0</accession>
<evidence type="ECO:0000256" key="15">
    <source>
        <dbReference type="ARBA" id="ARBA00050664"/>
    </source>
</evidence>
<keyword evidence="10" id="KW-0472">Membrane</keyword>
<keyword evidence="4" id="KW-0328">Glycosyltransferase</keyword>
<evidence type="ECO:0000256" key="10">
    <source>
        <dbReference type="ARBA" id="ARBA00023136"/>
    </source>
</evidence>
<evidence type="ECO:0000256" key="5">
    <source>
        <dbReference type="ARBA" id="ARBA00022679"/>
    </source>
</evidence>
<dbReference type="EC" id="2.4.3.3" evidence="14"/>
<keyword evidence="8" id="KW-1133">Transmembrane helix</keyword>
<evidence type="ECO:0000313" key="18">
    <source>
        <dbReference type="Proteomes" id="UP000838412"/>
    </source>
</evidence>